<dbReference type="Pfam" id="PF25681">
    <property type="entry name" value="Phage_TTP_17"/>
    <property type="match status" value="1"/>
</dbReference>
<gene>
    <name evidence="1" type="ORF">HMPREF9452_01297</name>
</gene>
<dbReference type="STRING" id="742742.HMPREF9452_01297"/>
<keyword evidence="2" id="KW-1185">Reference proteome</keyword>
<dbReference type="EMBL" id="ADLS01000017">
    <property type="protein sequence ID" value="EGX70611.1"/>
    <property type="molecule type" value="Genomic_DNA"/>
</dbReference>
<dbReference type="Proteomes" id="UP000004830">
    <property type="component" value="Unassembled WGS sequence"/>
</dbReference>
<evidence type="ECO:0000313" key="1">
    <source>
        <dbReference type="EMBL" id="EGX70611.1"/>
    </source>
</evidence>
<dbReference type="eggNOG" id="COG5492">
    <property type="taxonomic scope" value="Bacteria"/>
</dbReference>
<organism evidence="1 2">
    <name type="scientific">Collinsella tanakaei YIT 12063</name>
    <dbReference type="NCBI Taxonomy" id="742742"/>
    <lineage>
        <taxon>Bacteria</taxon>
        <taxon>Bacillati</taxon>
        <taxon>Actinomycetota</taxon>
        <taxon>Coriobacteriia</taxon>
        <taxon>Coriobacteriales</taxon>
        <taxon>Coriobacteriaceae</taxon>
        <taxon>Collinsella</taxon>
    </lineage>
</organism>
<protein>
    <recommendedName>
        <fullName evidence="3">Major tail protein</fullName>
    </recommendedName>
</protein>
<accession>G1WIY4</accession>
<dbReference type="OrthoDB" id="2184509at2"/>
<dbReference type="AlphaFoldDB" id="G1WIY4"/>
<name>G1WIY4_9ACTN</name>
<evidence type="ECO:0000313" key="2">
    <source>
        <dbReference type="Proteomes" id="UP000004830"/>
    </source>
</evidence>
<dbReference type="GeneID" id="62759921"/>
<comment type="caution">
    <text evidence="1">The sequence shown here is derived from an EMBL/GenBank/DDBJ whole genome shotgun (WGS) entry which is preliminary data.</text>
</comment>
<evidence type="ECO:0008006" key="3">
    <source>
        <dbReference type="Google" id="ProtNLM"/>
    </source>
</evidence>
<reference evidence="1 2" key="1">
    <citation type="submission" date="2011-06" db="EMBL/GenBank/DDBJ databases">
        <title>The Genome Sequence of Collinsella tanakaei YIT 12063.</title>
        <authorList>
            <consortium name="The Broad Institute Genome Sequencing Platform"/>
            <person name="Earl A."/>
            <person name="Ward D."/>
            <person name="Feldgarden M."/>
            <person name="Gevers D."/>
            <person name="Morotomi M."/>
            <person name="Young S.K."/>
            <person name="Zeng Q."/>
            <person name="Gargeya S."/>
            <person name="Fitzgerald M."/>
            <person name="Haas B."/>
            <person name="Abouelleil A."/>
            <person name="Alvarado L."/>
            <person name="Arachchi H.M."/>
            <person name="Berlin A."/>
            <person name="Brown A."/>
            <person name="Chapman S.B."/>
            <person name="Chen Z."/>
            <person name="Dunbar C."/>
            <person name="Freedman E."/>
            <person name="Gearin G."/>
            <person name="Gellesch M."/>
            <person name="Goldberg J."/>
            <person name="Griggs A."/>
            <person name="Gujja S."/>
            <person name="Heiman D."/>
            <person name="Howarth C."/>
            <person name="Larson L."/>
            <person name="Lui A."/>
            <person name="MacDonald P.J.P."/>
            <person name="Mehta T."/>
            <person name="Montmayeur A."/>
            <person name="Murphy C."/>
            <person name="Neiman D."/>
            <person name="Pearson M."/>
            <person name="Priest M."/>
            <person name="Roberts A."/>
            <person name="Saif S."/>
            <person name="Shea T."/>
            <person name="Shenoy N."/>
            <person name="Sisk P."/>
            <person name="Stolte C."/>
            <person name="Sykes S."/>
            <person name="Wortman J."/>
            <person name="Nusbaum C."/>
            <person name="Birren B."/>
        </authorList>
    </citation>
    <scope>NUCLEOTIDE SEQUENCE [LARGE SCALE GENOMIC DNA]</scope>
    <source>
        <strain evidence="1 2">YIT 12063</strain>
    </source>
</reference>
<dbReference type="InterPro" id="IPR058154">
    <property type="entry name" value="Bxb1_TTP-like"/>
</dbReference>
<dbReference type="PATRIC" id="fig|742742.3.peg.1267"/>
<dbReference type="HOGENOM" id="CLU_102082_0_0_11"/>
<proteinExistence type="predicted"/>
<dbReference type="RefSeq" id="WP_009141332.1">
    <property type="nucleotide sequence ID" value="NZ_JH126469.1"/>
</dbReference>
<sequence>MAEVKNETKNVSSAKGIAGGYWFTAPLGTTLPTTIDGALDTKFVNQGFLSEDGINFSDEKDTEDKTDLNGEKVDSATTEISKGMTLTYLEVKKSAQAEQYGEANVTDANGVLDVKDTGEDLPHRCGVFKGVLKNGRKMMIVVPDCQLSELGDLQVGGGELFARECTYNLYKDATLGCYKRFIYESTETTASGV</sequence>